<dbReference type="InterPro" id="IPR039529">
    <property type="entry name" value="PGAP1/BST1"/>
</dbReference>
<evidence type="ECO:0000256" key="5">
    <source>
        <dbReference type="ARBA" id="ARBA00022801"/>
    </source>
</evidence>
<dbReference type="GO" id="GO:0005789">
    <property type="term" value="C:endoplasmic reticulum membrane"/>
    <property type="evidence" value="ECO:0007669"/>
    <property type="project" value="UniProtKB-SubCell"/>
</dbReference>
<feature type="transmembrane region" description="Helical" evidence="10">
    <location>
        <begin position="777"/>
        <end position="796"/>
    </location>
</feature>
<evidence type="ECO:0000256" key="9">
    <source>
        <dbReference type="ARBA" id="ARBA00023136"/>
    </source>
</evidence>
<feature type="transmembrane region" description="Helical" evidence="10">
    <location>
        <begin position="802"/>
        <end position="827"/>
    </location>
</feature>
<dbReference type="GO" id="GO:0050185">
    <property type="term" value="F:phosphatidylinositol deacylase activity"/>
    <property type="evidence" value="ECO:0007669"/>
    <property type="project" value="TreeGrafter"/>
</dbReference>
<evidence type="ECO:0000256" key="2">
    <source>
        <dbReference type="ARBA" id="ARBA00006931"/>
    </source>
</evidence>
<keyword evidence="7 10" id="KW-0653">Protein transport</keyword>
<dbReference type="InterPro" id="IPR029058">
    <property type="entry name" value="AB_hydrolase_fold"/>
</dbReference>
<keyword evidence="6 10" id="KW-0256">Endoplasmic reticulum</keyword>
<comment type="similarity">
    <text evidence="2 10">Belongs to the GPI inositol-deacylase family.</text>
</comment>
<evidence type="ECO:0000256" key="1">
    <source>
        <dbReference type="ARBA" id="ARBA00004477"/>
    </source>
</evidence>
<feature type="transmembrane region" description="Helical" evidence="10">
    <location>
        <begin position="747"/>
        <end position="765"/>
    </location>
</feature>
<evidence type="ECO:0000256" key="4">
    <source>
        <dbReference type="ARBA" id="ARBA00022692"/>
    </source>
</evidence>
<evidence type="ECO:0000256" key="3">
    <source>
        <dbReference type="ARBA" id="ARBA00022448"/>
    </source>
</evidence>
<dbReference type="Proteomes" id="UP000051952">
    <property type="component" value="Unassembled WGS sequence"/>
</dbReference>
<dbReference type="SUPFAM" id="SSF53474">
    <property type="entry name" value="alpha/beta-Hydrolases"/>
    <property type="match status" value="1"/>
</dbReference>
<dbReference type="GO" id="GO:0015031">
    <property type="term" value="P:protein transport"/>
    <property type="evidence" value="ECO:0007669"/>
    <property type="project" value="UniProtKB-KW"/>
</dbReference>
<evidence type="ECO:0000256" key="6">
    <source>
        <dbReference type="ARBA" id="ARBA00022824"/>
    </source>
</evidence>
<feature type="transmembrane region" description="Helical" evidence="10">
    <location>
        <begin position="904"/>
        <end position="923"/>
    </location>
</feature>
<feature type="transmembrane region" description="Helical" evidence="10">
    <location>
        <begin position="12"/>
        <end position="30"/>
    </location>
</feature>
<dbReference type="Pfam" id="PF07819">
    <property type="entry name" value="PGAP1"/>
    <property type="match status" value="1"/>
</dbReference>
<sequence length="1070" mass="117344">MARMLQRLLSPEFFLLALTVYFFSSLFLYLQPYAREVAQSTTVATKAVTSDQSAAWIDRSDVPKGYRLMHMRCKFADPVDSDEALTHLRYGRIPLLFIHGNAGTFDTAASLSSLLPLGKWPAMGLQAETQYTSKVGEHDSSSSIFESPPSLGMTVYSVDLNEDANIHSGNILARQAKFVAKSILFLHRRFVAYHLAASQGRRRVEDGACDSLAVVAASDDFATGGGMLHAGMTPLTFCENLWREVEAVEKRGIWVVGHSMGGIVARLSVVLAAAAATAAASTTNRGDGGARHHGLPIAGIITLNSPHQYPPVMLDSVMARWYSEIRQYWSSDASPAPPVISIHAGSMDEQVFFESTRLEEHTSSGSVVQTSTLSTGHMVDCGTLFDHNSILWSLEFMEPLAEAIWRMQRQLFAITTTTTTTAHHQNVDRNEHLQVQPIPGDLMSSSLISVFPPRKYDPEKIYRARINTSTSDVGPCDATARGQKMILVNVIETPAKLVDGAKEIVVVEEKFIVFAPIRSRGCLCFELSDSSSNQWTIHAALQSPLLQFLGGNTAQDRLTTWSLISATRLKKTAEHGRLNLLSDRSCLDESNSLFQPKGEAVAVPIATGVEFHVFRGSTVRLHPRRADVIHAALYCVIAPVDFFLEGELRFPQQSKERRTLVDQALEETVHFFRLPIYEPYLWRRYAPASNSPTSMLLICQTTPTTSSEVLGVGKPPSSTADFVTIEHVTDISFQWANILVAYESGPMLLFCSVLTMVIVGYHATVQCGDPGDSQRRSIRWGWVSAIFVNALITTYACAQLLYVPFIVSVTAAVAGCGLGLALCIVNLAIQRFALVVLQLVFAARRRKLLTLLPYIQFLVACGLAAASLTWGANGHVFCLIVCWLSVMLFLVNDGHHCLVVGLRSILSIAILITFHSSGSVFHLKNCFLGSDLVPLAPEFSECTWILLFSSIMAMILPVTFTGSLGRKTKSGNTTPREATVSHEATKSHHNGVFLHPTPFVGVANTAPLLVLALVEYAMFDVTEIHRRDFLGSSHQLKNAMLPQYWEMSRCALCATLAALAAVLDAALAQF</sequence>
<evidence type="ECO:0000313" key="12">
    <source>
        <dbReference type="EMBL" id="CUG92622.1"/>
    </source>
</evidence>
<gene>
    <name evidence="12" type="ORF">BSAL_38535</name>
</gene>
<feature type="domain" description="GPI inositol-deacylase PGAP1-like alpha/beta" evidence="11">
    <location>
        <begin position="92"/>
        <end position="406"/>
    </location>
</feature>
<dbReference type="GO" id="GO:0006505">
    <property type="term" value="P:GPI anchor metabolic process"/>
    <property type="evidence" value="ECO:0007669"/>
    <property type="project" value="TreeGrafter"/>
</dbReference>
<protein>
    <recommendedName>
        <fullName evidence="10">GPI inositol-deacylase</fullName>
        <ecNumber evidence="10">3.1.-.-</ecNumber>
    </recommendedName>
</protein>
<dbReference type="OrthoDB" id="348976at2759"/>
<organism evidence="12 13">
    <name type="scientific">Bodo saltans</name>
    <name type="common">Flagellated protozoan</name>
    <dbReference type="NCBI Taxonomy" id="75058"/>
    <lineage>
        <taxon>Eukaryota</taxon>
        <taxon>Discoba</taxon>
        <taxon>Euglenozoa</taxon>
        <taxon>Kinetoplastea</taxon>
        <taxon>Metakinetoplastina</taxon>
        <taxon>Eubodonida</taxon>
        <taxon>Bodonidae</taxon>
        <taxon>Bodo</taxon>
    </lineage>
</organism>
<feature type="transmembrane region" description="Helical" evidence="10">
    <location>
        <begin position="874"/>
        <end position="892"/>
    </location>
</feature>
<dbReference type="EMBL" id="CYKH01002068">
    <property type="protein sequence ID" value="CUG92622.1"/>
    <property type="molecule type" value="Genomic_DNA"/>
</dbReference>
<feature type="transmembrane region" description="Helical" evidence="10">
    <location>
        <begin position="943"/>
        <end position="964"/>
    </location>
</feature>
<dbReference type="InterPro" id="IPR012908">
    <property type="entry name" value="PGAP1-ab_dom-like"/>
</dbReference>
<dbReference type="GO" id="GO:0006888">
    <property type="term" value="P:endoplasmic reticulum to Golgi vesicle-mediated transport"/>
    <property type="evidence" value="ECO:0007669"/>
    <property type="project" value="TreeGrafter"/>
</dbReference>
<keyword evidence="9 10" id="KW-0472">Membrane</keyword>
<dbReference type="VEuPathDB" id="TriTrypDB:BSAL_38535"/>
<keyword evidence="8 10" id="KW-1133">Transmembrane helix</keyword>
<evidence type="ECO:0000256" key="7">
    <source>
        <dbReference type="ARBA" id="ARBA00022927"/>
    </source>
</evidence>
<proteinExistence type="inferred from homology"/>
<keyword evidence="3 10" id="KW-0813">Transport</keyword>
<dbReference type="PANTHER" id="PTHR15495">
    <property type="entry name" value="NEGATIVE REGULATOR OF VESICLE FORMATION-RELATED"/>
    <property type="match status" value="1"/>
</dbReference>
<accession>A0A0S4JM76</accession>
<evidence type="ECO:0000256" key="10">
    <source>
        <dbReference type="RuleBase" id="RU365011"/>
    </source>
</evidence>
<dbReference type="Gene3D" id="3.40.50.1820">
    <property type="entry name" value="alpha/beta hydrolase"/>
    <property type="match status" value="1"/>
</dbReference>
<dbReference type="AlphaFoldDB" id="A0A0S4JM76"/>
<evidence type="ECO:0000259" key="11">
    <source>
        <dbReference type="Pfam" id="PF07819"/>
    </source>
</evidence>
<evidence type="ECO:0000313" key="13">
    <source>
        <dbReference type="Proteomes" id="UP000051952"/>
    </source>
</evidence>
<comment type="function">
    <text evidence="10">Involved in inositol deacylation of GPI-anchored proteins which plays important roles in the quality control and ER-associated degradation of GPI-anchored proteins.</text>
</comment>
<dbReference type="EC" id="3.1.-.-" evidence="10"/>
<keyword evidence="4 10" id="KW-0812">Transmembrane</keyword>
<evidence type="ECO:0000256" key="8">
    <source>
        <dbReference type="ARBA" id="ARBA00022989"/>
    </source>
</evidence>
<reference evidence="13" key="1">
    <citation type="submission" date="2015-09" db="EMBL/GenBank/DDBJ databases">
        <authorList>
            <consortium name="Pathogen Informatics"/>
        </authorList>
    </citation>
    <scope>NUCLEOTIDE SEQUENCE [LARGE SCALE GENOMIC DNA]</scope>
    <source>
        <strain evidence="13">Lake Konstanz</strain>
    </source>
</reference>
<name>A0A0S4JM76_BODSA</name>
<comment type="subcellular location">
    <subcellularLocation>
        <location evidence="1">Endoplasmic reticulum membrane</location>
        <topology evidence="1">Multi-pass membrane protein</topology>
    </subcellularLocation>
</comment>
<dbReference type="PANTHER" id="PTHR15495:SF7">
    <property type="entry name" value="GPI INOSITOL-DEACYLASE"/>
    <property type="match status" value="1"/>
</dbReference>
<keyword evidence="13" id="KW-1185">Reference proteome</keyword>
<keyword evidence="5 10" id="KW-0378">Hydrolase</keyword>
<feature type="transmembrane region" description="Helical" evidence="10">
    <location>
        <begin position="848"/>
        <end position="868"/>
    </location>
</feature>